<dbReference type="NCBIfam" id="TIGR01552">
    <property type="entry name" value="phd_fam"/>
    <property type="match status" value="1"/>
</dbReference>
<accession>A0A6M9PS46</accession>
<dbReference type="RefSeq" id="WP_173941859.1">
    <property type="nucleotide sequence ID" value="NZ_CBCSCD010000002.1"/>
</dbReference>
<evidence type="ECO:0000313" key="3">
    <source>
        <dbReference type="EMBL" id="QKM61707.1"/>
    </source>
</evidence>
<evidence type="ECO:0000313" key="4">
    <source>
        <dbReference type="Proteomes" id="UP000500806"/>
    </source>
</evidence>
<dbReference type="EMBL" id="CP028941">
    <property type="protein sequence ID" value="QKM61707.1"/>
    <property type="molecule type" value="Genomic_DNA"/>
</dbReference>
<dbReference type="SUPFAM" id="SSF143120">
    <property type="entry name" value="YefM-like"/>
    <property type="match status" value="1"/>
</dbReference>
<dbReference type="Proteomes" id="UP000500806">
    <property type="component" value="Chromosome"/>
</dbReference>
<dbReference type="KEGG" id="pani:DCO16_00570"/>
<protein>
    <recommendedName>
        <fullName evidence="2">Antitoxin</fullName>
    </recommendedName>
</protein>
<name>A0A6M9PS46_9BURK</name>
<evidence type="ECO:0000256" key="2">
    <source>
        <dbReference type="RuleBase" id="RU362080"/>
    </source>
</evidence>
<dbReference type="Pfam" id="PF02604">
    <property type="entry name" value="PhdYeFM_antitox"/>
    <property type="match status" value="1"/>
</dbReference>
<dbReference type="InterPro" id="IPR036165">
    <property type="entry name" value="YefM-like_sf"/>
</dbReference>
<gene>
    <name evidence="3" type="ORF">DCO16_00570</name>
</gene>
<dbReference type="Gene3D" id="3.40.1620.10">
    <property type="entry name" value="YefM-like domain"/>
    <property type="match status" value="1"/>
</dbReference>
<dbReference type="AlphaFoldDB" id="A0A6M9PS46"/>
<sequence>MKSIPITVGAFEAKTHLAELLRKVSTGQVVRITQRGKPVADLMPITEEGMQSTSLAAQKMLALMHEAKAQDGIDIKALINAGRD</sequence>
<reference evidence="3 4" key="1">
    <citation type="submission" date="2018-04" db="EMBL/GenBank/DDBJ databases">
        <title>Polynucleobacter sp. LimPoW16 genome.</title>
        <authorList>
            <person name="Hahn M.W."/>
        </authorList>
    </citation>
    <scope>NUCLEOTIDE SEQUENCE [LARGE SCALE GENOMIC DNA]</scope>
    <source>
        <strain evidence="3 4">LimPoW16</strain>
    </source>
</reference>
<dbReference type="InterPro" id="IPR006442">
    <property type="entry name" value="Antitoxin_Phd/YefM"/>
</dbReference>
<proteinExistence type="inferred from homology"/>
<evidence type="ECO:0000256" key="1">
    <source>
        <dbReference type="ARBA" id="ARBA00009981"/>
    </source>
</evidence>
<organism evidence="3 4">
    <name type="scientific">Polynucleobacter antarcticus</name>
    <dbReference type="NCBI Taxonomy" id="1743162"/>
    <lineage>
        <taxon>Bacteria</taxon>
        <taxon>Pseudomonadati</taxon>
        <taxon>Pseudomonadota</taxon>
        <taxon>Betaproteobacteria</taxon>
        <taxon>Burkholderiales</taxon>
        <taxon>Burkholderiaceae</taxon>
        <taxon>Polynucleobacter</taxon>
    </lineage>
</organism>
<comment type="similarity">
    <text evidence="1 2">Belongs to the phD/YefM antitoxin family.</text>
</comment>
<keyword evidence="4" id="KW-1185">Reference proteome</keyword>
<comment type="function">
    <text evidence="2">Antitoxin component of a type II toxin-antitoxin (TA) system.</text>
</comment>